<dbReference type="PROSITE" id="PS00518">
    <property type="entry name" value="ZF_RING_1"/>
    <property type="match status" value="1"/>
</dbReference>
<name>A0A6A4SQ25_SCOMX</name>
<gene>
    <name evidence="12" type="ORF">F2P81_012413</name>
</gene>
<dbReference type="PANTHER" id="PTHR46675">
    <property type="entry name" value="E3 UBIQUITIN-PROTEIN LIGASE RNF182"/>
    <property type="match status" value="1"/>
</dbReference>
<evidence type="ECO:0000256" key="8">
    <source>
        <dbReference type="PROSITE-ProRule" id="PRU00175"/>
    </source>
</evidence>
<dbReference type="GO" id="GO:0008270">
    <property type="term" value="F:zinc ion binding"/>
    <property type="evidence" value="ECO:0007669"/>
    <property type="project" value="UniProtKB-KW"/>
</dbReference>
<reference evidence="12 13" key="1">
    <citation type="submission" date="2019-06" db="EMBL/GenBank/DDBJ databases">
        <title>Draft genomes of female and male turbot (Scophthalmus maximus).</title>
        <authorList>
            <person name="Xu H."/>
            <person name="Xu X.-W."/>
            <person name="Shao C."/>
            <person name="Chen S."/>
        </authorList>
    </citation>
    <scope>NUCLEOTIDE SEQUENCE [LARGE SCALE GENOMIC DNA]</scope>
    <source>
        <strain evidence="12">Ysfricsl-2016a</strain>
        <tissue evidence="12">Blood</tissue>
    </source>
</reference>
<organism evidence="12 13">
    <name type="scientific">Scophthalmus maximus</name>
    <name type="common">Turbot</name>
    <name type="synonym">Psetta maxima</name>
    <dbReference type="NCBI Taxonomy" id="52904"/>
    <lineage>
        <taxon>Eukaryota</taxon>
        <taxon>Metazoa</taxon>
        <taxon>Chordata</taxon>
        <taxon>Craniata</taxon>
        <taxon>Vertebrata</taxon>
        <taxon>Euteleostomi</taxon>
        <taxon>Actinopterygii</taxon>
        <taxon>Neopterygii</taxon>
        <taxon>Teleostei</taxon>
        <taxon>Neoteleostei</taxon>
        <taxon>Acanthomorphata</taxon>
        <taxon>Carangaria</taxon>
        <taxon>Pleuronectiformes</taxon>
        <taxon>Pleuronectoidei</taxon>
        <taxon>Scophthalmidae</taxon>
        <taxon>Scophthalmus</taxon>
    </lineage>
</organism>
<dbReference type="PANTHER" id="PTHR46675:SF3">
    <property type="entry name" value="E3 UBIQUITIN-PROTEIN LIGASE RNF182"/>
    <property type="match status" value="1"/>
</dbReference>
<dbReference type="InterPro" id="IPR017907">
    <property type="entry name" value="Znf_RING_CS"/>
</dbReference>
<feature type="transmembrane region" description="Helical" evidence="10">
    <location>
        <begin position="341"/>
        <end position="363"/>
    </location>
</feature>
<protein>
    <recommendedName>
        <fullName evidence="2">E3 ubiquitin-protein ligase RNF182</fullName>
    </recommendedName>
    <alternativeName>
        <fullName evidence="7">RING finger protein 182</fullName>
    </alternativeName>
    <alternativeName>
        <fullName evidence="6">RING-type E3 ubiquitin transferase RNF182</fullName>
    </alternativeName>
</protein>
<dbReference type="Gene3D" id="3.30.40.10">
    <property type="entry name" value="Zinc/RING finger domain, C3HC4 (zinc finger)"/>
    <property type="match status" value="1"/>
</dbReference>
<feature type="region of interest" description="Disordered" evidence="9">
    <location>
        <begin position="523"/>
        <end position="549"/>
    </location>
</feature>
<keyword evidence="10" id="KW-0472">Membrane</keyword>
<keyword evidence="4 8" id="KW-0863">Zinc-finger</keyword>
<dbReference type="PROSITE" id="PS50089">
    <property type="entry name" value="ZF_RING_2"/>
    <property type="match status" value="1"/>
</dbReference>
<dbReference type="InterPro" id="IPR047986">
    <property type="entry name" value="RNF182_RING-HC"/>
</dbReference>
<evidence type="ECO:0000256" key="7">
    <source>
        <dbReference type="ARBA" id="ARBA00031239"/>
    </source>
</evidence>
<dbReference type="SMART" id="SM00184">
    <property type="entry name" value="RING"/>
    <property type="match status" value="1"/>
</dbReference>
<dbReference type="SUPFAM" id="SSF57850">
    <property type="entry name" value="RING/U-box"/>
    <property type="match status" value="1"/>
</dbReference>
<dbReference type="InterPro" id="IPR001841">
    <property type="entry name" value="Znf_RING"/>
</dbReference>
<keyword evidence="3" id="KW-0479">Metal-binding</keyword>
<keyword evidence="10" id="KW-1133">Transmembrane helix</keyword>
<evidence type="ECO:0000256" key="4">
    <source>
        <dbReference type="ARBA" id="ARBA00022771"/>
    </source>
</evidence>
<feature type="transmembrane region" description="Helical" evidence="10">
    <location>
        <begin position="226"/>
        <end position="248"/>
    </location>
</feature>
<feature type="compositionally biased region" description="Basic residues" evidence="9">
    <location>
        <begin position="525"/>
        <end position="540"/>
    </location>
</feature>
<evidence type="ECO:0000259" key="11">
    <source>
        <dbReference type="PROSITE" id="PS50089"/>
    </source>
</evidence>
<evidence type="ECO:0000256" key="2">
    <source>
        <dbReference type="ARBA" id="ARBA00014050"/>
    </source>
</evidence>
<keyword evidence="5" id="KW-0862">Zinc</keyword>
<dbReference type="Proteomes" id="UP000438429">
    <property type="component" value="Unassembled WGS sequence"/>
</dbReference>
<accession>A0A6A4SQ25</accession>
<evidence type="ECO:0000313" key="12">
    <source>
        <dbReference type="EMBL" id="KAF0034655.1"/>
    </source>
</evidence>
<dbReference type="GO" id="GO:0016567">
    <property type="term" value="P:protein ubiquitination"/>
    <property type="evidence" value="ECO:0007669"/>
    <property type="project" value="UniProtKB-UniPathway"/>
</dbReference>
<dbReference type="CDD" id="cd16555">
    <property type="entry name" value="RING-HC_RNF182"/>
    <property type="match status" value="1"/>
</dbReference>
<proteinExistence type="predicted"/>
<feature type="transmembrane region" description="Helical" evidence="10">
    <location>
        <begin position="315"/>
        <end position="335"/>
    </location>
</feature>
<dbReference type="InterPro" id="IPR042285">
    <property type="entry name" value="RNF182"/>
</dbReference>
<sequence>MSQLKEVEPCQELEGKVQTWAQSLVYTLEELECKICYNRYDTRSRKPKLLGCLHRVCAKCLKKMVDMGESSPSIIICPFCRHETHVPEEEVWLMEDDRHILAVLSCQDRARRGGGGGGGGGGEVVLTPTSLTGNSGVESSHRSSDCLVITIMELPEESPSSQSLSMLNVVGLYRPPSLDSLPCNLPSQKCHTWTSRSFPRCLLGALCLVYFSSLPLGIYLLMIGQLWLGVVLVSLVPSTLLLLVLYGFCGVESSHRSSDCLVITIMELPEESPSSQSLSMLNVVGLYRPPSLDSLPCNLPSQKCHTWTSRSFPRCLLGALCLVYFSSLPLGIYLLMIGQLWLGVVLVSLVPSTLLLLVLYGFCAEDRQVSERLWVLLLSVLENFLSDLRKARDLIGQFPLTQRYDRRSLVNTGCMDGVVGVAARVALVQVPWLSLEEEPCPDLTNHIVGLEAMLSDMQLRVPVAFWSVEATQPPWAEARGELDEPDDTLEDMMVVEAVSYNKMVACCQPPCCGLGCVGRHTERSGRRRRRRRRKKKKKRGAASLLEGRV</sequence>
<dbReference type="InterPro" id="IPR013083">
    <property type="entry name" value="Znf_RING/FYVE/PHD"/>
</dbReference>
<dbReference type="UniPathway" id="UPA00143"/>
<evidence type="ECO:0000313" key="13">
    <source>
        <dbReference type="Proteomes" id="UP000438429"/>
    </source>
</evidence>
<keyword evidence="10" id="KW-0812">Transmembrane</keyword>
<comment type="caution">
    <text evidence="12">The sequence shown here is derived from an EMBL/GenBank/DDBJ whole genome shotgun (WGS) entry which is preliminary data.</text>
</comment>
<dbReference type="AlphaFoldDB" id="A0A6A4SQ25"/>
<dbReference type="EMBL" id="VEVO01000011">
    <property type="protein sequence ID" value="KAF0034655.1"/>
    <property type="molecule type" value="Genomic_DNA"/>
</dbReference>
<feature type="transmembrane region" description="Helical" evidence="10">
    <location>
        <begin position="201"/>
        <end position="220"/>
    </location>
</feature>
<evidence type="ECO:0000256" key="3">
    <source>
        <dbReference type="ARBA" id="ARBA00022723"/>
    </source>
</evidence>
<evidence type="ECO:0000256" key="5">
    <source>
        <dbReference type="ARBA" id="ARBA00022833"/>
    </source>
</evidence>
<dbReference type="Pfam" id="PF14634">
    <property type="entry name" value="zf-RING_5"/>
    <property type="match status" value="1"/>
</dbReference>
<evidence type="ECO:0000256" key="9">
    <source>
        <dbReference type="SAM" id="MobiDB-lite"/>
    </source>
</evidence>
<evidence type="ECO:0000256" key="1">
    <source>
        <dbReference type="ARBA" id="ARBA00011482"/>
    </source>
</evidence>
<evidence type="ECO:0000256" key="10">
    <source>
        <dbReference type="SAM" id="Phobius"/>
    </source>
</evidence>
<comment type="subunit">
    <text evidence="1">Interacts with ATP6V0C.</text>
</comment>
<feature type="domain" description="RING-type" evidence="11">
    <location>
        <begin position="33"/>
        <end position="81"/>
    </location>
</feature>
<evidence type="ECO:0000256" key="6">
    <source>
        <dbReference type="ARBA" id="ARBA00030086"/>
    </source>
</evidence>